<dbReference type="AlphaFoldDB" id="A0A940IHP4"/>
<dbReference type="SMART" id="SM00635">
    <property type="entry name" value="BID_2"/>
    <property type="match status" value="1"/>
</dbReference>
<accession>A0A940IHP4</accession>
<evidence type="ECO:0000313" key="3">
    <source>
        <dbReference type="Proteomes" id="UP000725002"/>
    </source>
</evidence>
<reference evidence="2" key="2">
    <citation type="journal article" date="2021" name="PeerJ">
        <title>Extensive microbial diversity within the chicken gut microbiome revealed by metagenomics and culture.</title>
        <authorList>
            <person name="Gilroy R."/>
            <person name="Ravi A."/>
            <person name="Getino M."/>
            <person name="Pursley I."/>
            <person name="Horton D.L."/>
            <person name="Alikhan N.F."/>
            <person name="Baker D."/>
            <person name="Gharbi K."/>
            <person name="Hall N."/>
            <person name="Watson M."/>
            <person name="Adriaenssens E.M."/>
            <person name="Foster-Nyarko E."/>
            <person name="Jarju S."/>
            <person name="Secka A."/>
            <person name="Antonio M."/>
            <person name="Oren A."/>
            <person name="Chaudhuri R.R."/>
            <person name="La Ragione R."/>
            <person name="Hildebrand F."/>
            <person name="Pallen M.J."/>
        </authorList>
    </citation>
    <scope>NUCLEOTIDE SEQUENCE</scope>
    <source>
        <strain evidence="2">G3-8215</strain>
    </source>
</reference>
<reference evidence="2" key="1">
    <citation type="submission" date="2020-10" db="EMBL/GenBank/DDBJ databases">
        <authorList>
            <person name="Gilroy R."/>
        </authorList>
    </citation>
    <scope>NUCLEOTIDE SEQUENCE</scope>
    <source>
        <strain evidence="2">G3-8215</strain>
    </source>
</reference>
<dbReference type="PROSITE" id="PS51257">
    <property type="entry name" value="PROKAR_LIPOPROTEIN"/>
    <property type="match status" value="1"/>
</dbReference>
<dbReference type="InterPro" id="IPR003343">
    <property type="entry name" value="Big_2"/>
</dbReference>
<comment type="caution">
    <text evidence="2">The sequence shown here is derived from an EMBL/GenBank/DDBJ whole genome shotgun (WGS) entry which is preliminary data.</text>
</comment>
<sequence length="262" mass="27914">MKRIAIFLSAASLAVTGMISCEKEPDTEAPVPVESVSLDKNALAIVLVIDETKTLTATVYPETATDKTVKGESADPETASVDENGVVKGLSAGETVIFAITADGGKTARCDVSVLEALSGHGYVDLGLSVRWAACNVGADSSEEYDAARAIWGAPWQLPTKAQVVELLETCEWKWTEMNGCSGYKVTGPNGNSIFLPAAGWIQGSSLLEEGSCGSYWADERWSHMLDYGEHLYFNGNANYFDNIGMPRFDGASVRPVVGSAE</sequence>
<dbReference type="Pfam" id="PF02368">
    <property type="entry name" value="Big_2"/>
    <property type="match status" value="1"/>
</dbReference>
<gene>
    <name evidence="2" type="ORF">IAB75_02525</name>
</gene>
<feature type="domain" description="BIG2" evidence="1">
    <location>
        <begin position="32"/>
        <end position="111"/>
    </location>
</feature>
<dbReference type="SUPFAM" id="SSF49373">
    <property type="entry name" value="Invasin/intimin cell-adhesion fragments"/>
    <property type="match status" value="1"/>
</dbReference>
<protein>
    <submittedName>
        <fullName evidence="2">Ig domain-containing protein</fullName>
    </submittedName>
</protein>
<evidence type="ECO:0000259" key="1">
    <source>
        <dbReference type="SMART" id="SM00635"/>
    </source>
</evidence>
<proteinExistence type="predicted"/>
<dbReference type="Proteomes" id="UP000725002">
    <property type="component" value="Unassembled WGS sequence"/>
</dbReference>
<name>A0A940IHP4_9BACT</name>
<dbReference type="EMBL" id="JADILV010000020">
    <property type="protein sequence ID" value="MBO8482979.1"/>
    <property type="molecule type" value="Genomic_DNA"/>
</dbReference>
<evidence type="ECO:0000313" key="2">
    <source>
        <dbReference type="EMBL" id="MBO8482979.1"/>
    </source>
</evidence>
<organism evidence="2 3">
    <name type="scientific">Candidatus Cryptobacteroides avicola</name>
    <dbReference type="NCBI Taxonomy" id="2840757"/>
    <lineage>
        <taxon>Bacteria</taxon>
        <taxon>Pseudomonadati</taxon>
        <taxon>Bacteroidota</taxon>
        <taxon>Bacteroidia</taxon>
        <taxon>Bacteroidales</taxon>
        <taxon>Candidatus Cryptobacteroides</taxon>
    </lineage>
</organism>
<dbReference type="Gene3D" id="2.60.40.1080">
    <property type="match status" value="1"/>
</dbReference>
<dbReference type="InterPro" id="IPR008964">
    <property type="entry name" value="Invasin/intimin_cell_adhesion"/>
</dbReference>